<dbReference type="GO" id="GO:0003677">
    <property type="term" value="F:DNA binding"/>
    <property type="evidence" value="ECO:0007669"/>
    <property type="project" value="InterPro"/>
</dbReference>
<proteinExistence type="inferred from homology"/>
<dbReference type="Gene3D" id="1.10.287.380">
    <property type="entry name" value="Valyl-tRNA synthetase, C-terminal domain"/>
    <property type="match status" value="1"/>
</dbReference>
<protein>
    <submittedName>
        <fullName evidence="9">ABC transporter ATP-binding protein</fullName>
    </submittedName>
</protein>
<dbReference type="KEGG" id="msd:MYSTI_02798"/>
<dbReference type="SUPFAM" id="SSF52540">
    <property type="entry name" value="P-loop containing nucleoside triphosphate hydrolases"/>
    <property type="match status" value="2"/>
</dbReference>
<keyword evidence="6" id="KW-0175">Coiled coil</keyword>
<dbReference type="SMART" id="SM00382">
    <property type="entry name" value="AAA"/>
    <property type="match status" value="2"/>
</dbReference>
<dbReference type="InterPro" id="IPR017871">
    <property type="entry name" value="ABC_transporter-like_CS"/>
</dbReference>
<comment type="similarity">
    <text evidence="5">Belongs to the ABC transporter superfamily. ABCF family. Uup subfamily.</text>
</comment>
<dbReference type="PANTHER" id="PTHR42855:SF1">
    <property type="entry name" value="ABC TRANSPORTER DOMAIN-CONTAINING PROTEIN"/>
    <property type="match status" value="1"/>
</dbReference>
<feature type="compositionally biased region" description="Low complexity" evidence="7">
    <location>
        <begin position="541"/>
        <end position="551"/>
    </location>
</feature>
<evidence type="ECO:0000256" key="2">
    <source>
        <dbReference type="ARBA" id="ARBA00022741"/>
    </source>
</evidence>
<dbReference type="InterPro" id="IPR003439">
    <property type="entry name" value="ABC_transporter-like_ATP-bd"/>
</dbReference>
<dbReference type="CDD" id="cd03221">
    <property type="entry name" value="ABCF_EF-3"/>
    <property type="match status" value="2"/>
</dbReference>
<dbReference type="GO" id="GO:0016887">
    <property type="term" value="F:ATP hydrolysis activity"/>
    <property type="evidence" value="ECO:0007669"/>
    <property type="project" value="InterPro"/>
</dbReference>
<evidence type="ECO:0000259" key="8">
    <source>
        <dbReference type="PROSITE" id="PS50893"/>
    </source>
</evidence>
<evidence type="ECO:0000313" key="10">
    <source>
        <dbReference type="Proteomes" id="UP000011131"/>
    </source>
</evidence>
<gene>
    <name evidence="9" type="ordered locus">MYSTI_02798</name>
</gene>
<dbReference type="FunFam" id="3.40.50.300:FF:000011">
    <property type="entry name" value="Putative ABC transporter ATP-binding component"/>
    <property type="match status" value="1"/>
</dbReference>
<evidence type="ECO:0000256" key="1">
    <source>
        <dbReference type="ARBA" id="ARBA00022737"/>
    </source>
</evidence>
<feature type="domain" description="ABC transporter" evidence="8">
    <location>
        <begin position="324"/>
        <end position="541"/>
    </location>
</feature>
<dbReference type="AlphaFoldDB" id="L7UCC6"/>
<evidence type="ECO:0000256" key="3">
    <source>
        <dbReference type="ARBA" id="ARBA00022840"/>
    </source>
</evidence>
<dbReference type="PROSITE" id="PS50893">
    <property type="entry name" value="ABC_TRANSPORTER_2"/>
    <property type="match status" value="2"/>
</dbReference>
<dbReference type="InterPro" id="IPR027417">
    <property type="entry name" value="P-loop_NTPase"/>
</dbReference>
<dbReference type="PANTHER" id="PTHR42855">
    <property type="entry name" value="ABC TRANSPORTER ATP-BINDING SUBUNIT"/>
    <property type="match status" value="1"/>
</dbReference>
<dbReference type="InterPro" id="IPR003593">
    <property type="entry name" value="AAA+_ATPase"/>
</dbReference>
<sequence length="644" mass="71041">MTLLRAANVQLSFGSRTVFQGLTFTIEEGERVGLVGVNGSGKSSLMKILAGAARADTGELQLRRQARVTYLPQEPVFAEGATVASELSVAQGPLREALAAQADLAKRLESTPAGAAQEKLMEQLATLSDRIEQMGGWDTEHHAKTLLDRLGVKDWDRPVAQLSGGLRKRVAIARALLTRPDLLLLDEPTNHLDADTVDWLEEELDKLPGALLLVTHDRYFLDGLVDRIVEINPGEGVTSYPGNYQAYVEQKMVAQENAEVAQHKRERWIAQEVAWLRRGPEARRTKSKARIERAQKLMAEKGFQRPKVADLRVMAAPRLGHTVIESEGLEKSFGDRKVLSKVDFRLQRGERVGLVGPNGVGKTTFLRVLLGELPPDGGKLVIGKNTKVAYYDQNRAQLDPELTVYDAASQGEDWVELGDQKVALRDYLDDLLFPVPMQRMKVKALSGGERNRLLLARLFLEGANVLVLDEPTNDLDIVTLNVLERLLLDFGGSTLLVTHDRYFLDKVATSILTFEGEGRVTRYEGNYAMYRRLKDQADAQAAAATPASAKAAPKKEEPPAPPKQARKAGKLSYKDQRELDGMEATIEAAETRKASLEAQLADPAIYSNGGKVAELQKDLDATIAEVDRLYVRWQELQDLAAGTA</sequence>
<dbReference type="EMBL" id="CP004025">
    <property type="protein sequence ID" value="AGC44114.1"/>
    <property type="molecule type" value="Genomic_DNA"/>
</dbReference>
<name>L7UCC6_MYXSD</name>
<dbReference type="GO" id="GO:0005524">
    <property type="term" value="F:ATP binding"/>
    <property type="evidence" value="ECO:0007669"/>
    <property type="project" value="UniProtKB-KW"/>
</dbReference>
<dbReference type="PROSITE" id="PS00211">
    <property type="entry name" value="ABC_TRANSPORTER_1"/>
    <property type="match status" value="1"/>
</dbReference>
<dbReference type="eggNOG" id="COG0488">
    <property type="taxonomic scope" value="Bacteria"/>
</dbReference>
<dbReference type="HOGENOM" id="CLU_000604_36_0_7"/>
<evidence type="ECO:0000256" key="7">
    <source>
        <dbReference type="SAM" id="MobiDB-lite"/>
    </source>
</evidence>
<feature type="coiled-coil region" evidence="6">
    <location>
        <begin position="579"/>
        <end position="632"/>
    </location>
</feature>
<dbReference type="InterPro" id="IPR032781">
    <property type="entry name" value="ABC_tran_Xtn"/>
</dbReference>
<dbReference type="RefSeq" id="WP_015348375.1">
    <property type="nucleotide sequence ID" value="NC_020126.1"/>
</dbReference>
<dbReference type="Pfam" id="PF12848">
    <property type="entry name" value="ABC_tran_Xtn"/>
    <property type="match status" value="1"/>
</dbReference>
<evidence type="ECO:0000256" key="4">
    <source>
        <dbReference type="ARBA" id="ARBA00049360"/>
    </source>
</evidence>
<evidence type="ECO:0000256" key="6">
    <source>
        <dbReference type="SAM" id="Coils"/>
    </source>
</evidence>
<dbReference type="InterPro" id="IPR037118">
    <property type="entry name" value="Val-tRNA_synth_C_sf"/>
</dbReference>
<dbReference type="FunFam" id="3.40.50.300:FF:000309">
    <property type="entry name" value="ABC transporter ATP-binding protein"/>
    <property type="match status" value="1"/>
</dbReference>
<dbReference type="PATRIC" id="fig|1278073.3.peg.2851"/>
<keyword evidence="2" id="KW-0547">Nucleotide-binding</keyword>
<accession>L7UCC6</accession>
<dbReference type="Pfam" id="PF00005">
    <property type="entry name" value="ABC_tran"/>
    <property type="match status" value="2"/>
</dbReference>
<keyword evidence="1" id="KW-0677">Repeat</keyword>
<dbReference type="STRING" id="1278073.MYSTI_02798"/>
<feature type="region of interest" description="Disordered" evidence="7">
    <location>
        <begin position="541"/>
        <end position="574"/>
    </location>
</feature>
<keyword evidence="3 9" id="KW-0067">ATP-binding</keyword>
<keyword evidence="10" id="KW-1185">Reference proteome</keyword>
<evidence type="ECO:0000256" key="5">
    <source>
        <dbReference type="ARBA" id="ARBA00061478"/>
    </source>
</evidence>
<comment type="catalytic activity">
    <reaction evidence="4">
        <text>ATP + H2O = ADP + phosphate + H(+)</text>
        <dbReference type="Rhea" id="RHEA:13065"/>
        <dbReference type="ChEBI" id="CHEBI:15377"/>
        <dbReference type="ChEBI" id="CHEBI:15378"/>
        <dbReference type="ChEBI" id="CHEBI:30616"/>
        <dbReference type="ChEBI" id="CHEBI:43474"/>
        <dbReference type="ChEBI" id="CHEBI:456216"/>
    </reaction>
</comment>
<dbReference type="OrthoDB" id="9808609at2"/>
<organism evidence="9 10">
    <name type="scientific">Myxococcus stipitatus (strain DSM 14675 / JCM 12634 / Mx s8)</name>
    <dbReference type="NCBI Taxonomy" id="1278073"/>
    <lineage>
        <taxon>Bacteria</taxon>
        <taxon>Pseudomonadati</taxon>
        <taxon>Myxococcota</taxon>
        <taxon>Myxococcia</taxon>
        <taxon>Myxococcales</taxon>
        <taxon>Cystobacterineae</taxon>
        <taxon>Myxococcaceae</taxon>
        <taxon>Myxococcus</taxon>
    </lineage>
</organism>
<dbReference type="InterPro" id="IPR032524">
    <property type="entry name" value="ABC_tran_C"/>
</dbReference>
<dbReference type="Pfam" id="PF16326">
    <property type="entry name" value="ABC_tran_CTD"/>
    <property type="match status" value="1"/>
</dbReference>
<dbReference type="Proteomes" id="UP000011131">
    <property type="component" value="Chromosome"/>
</dbReference>
<dbReference type="Gene3D" id="3.40.50.300">
    <property type="entry name" value="P-loop containing nucleotide triphosphate hydrolases"/>
    <property type="match status" value="2"/>
</dbReference>
<dbReference type="InterPro" id="IPR051309">
    <property type="entry name" value="ABCF_ATPase"/>
</dbReference>
<reference evidence="9 10" key="1">
    <citation type="journal article" date="2013" name="Genome Announc.">
        <title>Complete genome sequence of Myxococcus stipitatus strain DSM 14675, a fruiting myxobacterium.</title>
        <authorList>
            <person name="Huntley S."/>
            <person name="Kneip S."/>
            <person name="Treuner-Lange A."/>
            <person name="Sogaard-Andersen L."/>
        </authorList>
    </citation>
    <scope>NUCLEOTIDE SEQUENCE [LARGE SCALE GENOMIC DNA]</scope>
    <source>
        <strain evidence="10">DSM 14675 / JCM 12634 / Mx s8</strain>
    </source>
</reference>
<evidence type="ECO:0000313" key="9">
    <source>
        <dbReference type="EMBL" id="AGC44114.1"/>
    </source>
</evidence>
<feature type="domain" description="ABC transporter" evidence="8">
    <location>
        <begin position="4"/>
        <end position="260"/>
    </location>
</feature>